<protein>
    <submittedName>
        <fullName evidence="2">Uncharacterized protein</fullName>
    </submittedName>
</protein>
<evidence type="ECO:0000256" key="1">
    <source>
        <dbReference type="SAM" id="Phobius"/>
    </source>
</evidence>
<feature type="transmembrane region" description="Helical" evidence="1">
    <location>
        <begin position="65"/>
        <end position="89"/>
    </location>
</feature>
<keyword evidence="4" id="KW-1185">Reference proteome</keyword>
<comment type="caution">
    <text evidence="2">The sequence shown here is derived from an EMBL/GenBank/DDBJ whole genome shotgun (WGS) entry which is preliminary data.</text>
</comment>
<organism evidence="2 4">
    <name type="scientific">Araneus ventricosus</name>
    <name type="common">Orbweaver spider</name>
    <name type="synonym">Epeira ventricosa</name>
    <dbReference type="NCBI Taxonomy" id="182803"/>
    <lineage>
        <taxon>Eukaryota</taxon>
        <taxon>Metazoa</taxon>
        <taxon>Ecdysozoa</taxon>
        <taxon>Arthropoda</taxon>
        <taxon>Chelicerata</taxon>
        <taxon>Arachnida</taxon>
        <taxon>Araneae</taxon>
        <taxon>Araneomorphae</taxon>
        <taxon>Entelegynae</taxon>
        <taxon>Araneoidea</taxon>
        <taxon>Araneidae</taxon>
        <taxon>Araneus</taxon>
    </lineage>
</organism>
<keyword evidence="1" id="KW-0472">Membrane</keyword>
<dbReference type="EMBL" id="BGPR01098661">
    <property type="protein sequence ID" value="GBM49959.1"/>
    <property type="molecule type" value="Genomic_DNA"/>
</dbReference>
<sequence length="94" mass="10016">MPTLVSPQNTHDTALADSHLRRETSGPFWVHFVGLLAIAASTCVNVLSSVAVFGLPDLLASATEYALLNFLISFETISKIICVQGLSALKILST</sequence>
<dbReference type="EMBL" id="BGPR01098672">
    <property type="protein sequence ID" value="GBM49994.1"/>
    <property type="molecule type" value="Genomic_DNA"/>
</dbReference>
<accession>A0A4Y2GBB7</accession>
<evidence type="ECO:0000313" key="3">
    <source>
        <dbReference type="EMBL" id="GBM49994.1"/>
    </source>
</evidence>
<name>A0A4Y2GBB7_ARAVE</name>
<reference evidence="2 4" key="1">
    <citation type="journal article" date="2019" name="Sci. Rep.">
        <title>Orb-weaving spider Araneus ventricosus genome elucidates the spidroin gene catalogue.</title>
        <authorList>
            <person name="Kono N."/>
            <person name="Nakamura H."/>
            <person name="Ohtoshi R."/>
            <person name="Moran D.A.P."/>
            <person name="Shinohara A."/>
            <person name="Yoshida Y."/>
            <person name="Fujiwara M."/>
            <person name="Mori M."/>
            <person name="Tomita M."/>
            <person name="Arakawa K."/>
        </authorList>
    </citation>
    <scope>NUCLEOTIDE SEQUENCE [LARGE SCALE GENOMIC DNA]</scope>
</reference>
<feature type="transmembrane region" description="Helical" evidence="1">
    <location>
        <begin position="28"/>
        <end position="53"/>
    </location>
</feature>
<dbReference type="Proteomes" id="UP000499080">
    <property type="component" value="Unassembled WGS sequence"/>
</dbReference>
<keyword evidence="1" id="KW-0812">Transmembrane</keyword>
<evidence type="ECO:0000313" key="4">
    <source>
        <dbReference type="Proteomes" id="UP000499080"/>
    </source>
</evidence>
<evidence type="ECO:0000313" key="2">
    <source>
        <dbReference type="EMBL" id="GBM49959.1"/>
    </source>
</evidence>
<proteinExistence type="predicted"/>
<gene>
    <name evidence="2" type="ORF">AVEN_237622_1</name>
    <name evidence="3" type="ORF">AVEN_83711_1</name>
</gene>
<dbReference type="AlphaFoldDB" id="A0A4Y2GBB7"/>
<keyword evidence="1" id="KW-1133">Transmembrane helix</keyword>